<evidence type="ECO:0000313" key="3">
    <source>
        <dbReference type="EMBL" id="GAA3811776.1"/>
    </source>
</evidence>
<name>A0ABP7I7X8_9ACTN</name>
<feature type="region of interest" description="Disordered" evidence="1">
    <location>
        <begin position="55"/>
        <end position="118"/>
    </location>
</feature>
<feature type="compositionally biased region" description="Polar residues" evidence="1">
    <location>
        <begin position="55"/>
        <end position="66"/>
    </location>
</feature>
<accession>A0ABP7I7X8</accession>
<evidence type="ECO:0000256" key="1">
    <source>
        <dbReference type="SAM" id="MobiDB-lite"/>
    </source>
</evidence>
<feature type="compositionally biased region" description="Low complexity" evidence="1">
    <location>
        <begin position="77"/>
        <end position="104"/>
    </location>
</feature>
<organism evidence="3 4">
    <name type="scientific">Streptomyces coacervatus</name>
    <dbReference type="NCBI Taxonomy" id="647381"/>
    <lineage>
        <taxon>Bacteria</taxon>
        <taxon>Bacillati</taxon>
        <taxon>Actinomycetota</taxon>
        <taxon>Actinomycetes</taxon>
        <taxon>Kitasatosporales</taxon>
        <taxon>Streptomycetaceae</taxon>
        <taxon>Streptomyces</taxon>
    </lineage>
</organism>
<dbReference type="EMBL" id="BAABDE010000020">
    <property type="protein sequence ID" value="GAA3811776.1"/>
    <property type="molecule type" value="Genomic_DNA"/>
</dbReference>
<comment type="caution">
    <text evidence="3">The sequence shown here is derived from an EMBL/GenBank/DDBJ whole genome shotgun (WGS) entry which is preliminary data.</text>
</comment>
<evidence type="ECO:0000313" key="4">
    <source>
        <dbReference type="Proteomes" id="UP001501009"/>
    </source>
</evidence>
<dbReference type="InterPro" id="IPR025326">
    <property type="entry name" value="DUF4232"/>
</dbReference>
<feature type="domain" description="DUF4232" evidence="2">
    <location>
        <begin position="116"/>
        <end position="233"/>
    </location>
</feature>
<sequence length="251" mass="24837">MTGHRAAVRTRQDVCEESPGVLRHMAMKSPSVHRAALLASAVAVLGLLTACGSSGNSGTASTQTLPGTAAPATGGHSTDSASAPASASTSGTAPGGATVTTSPAKSTPAGATGSRCHTSELRATVGRNNPGAGQENFPIVLTNASSRTCTVRGYPGAAFVDASGRQLGPDPKRSSGTPTTVTLAPGRSAWAGLTFSNPEVSGAHTATPASVLVTPPDERDHLTVTWQGGQVPVSGNASSVWLTVFSPGTGA</sequence>
<protein>
    <submittedName>
        <fullName evidence="3">DUF4232 domain-containing protein</fullName>
    </submittedName>
</protein>
<evidence type="ECO:0000259" key="2">
    <source>
        <dbReference type="Pfam" id="PF14016"/>
    </source>
</evidence>
<reference evidence="4" key="1">
    <citation type="journal article" date="2019" name="Int. J. Syst. Evol. Microbiol.">
        <title>The Global Catalogue of Microorganisms (GCM) 10K type strain sequencing project: providing services to taxonomists for standard genome sequencing and annotation.</title>
        <authorList>
            <consortium name="The Broad Institute Genomics Platform"/>
            <consortium name="The Broad Institute Genome Sequencing Center for Infectious Disease"/>
            <person name="Wu L."/>
            <person name="Ma J."/>
        </authorList>
    </citation>
    <scope>NUCLEOTIDE SEQUENCE [LARGE SCALE GENOMIC DNA]</scope>
    <source>
        <strain evidence="4">JCM 17138</strain>
    </source>
</reference>
<gene>
    <name evidence="3" type="ORF">GCM10022403_051930</name>
</gene>
<dbReference type="Proteomes" id="UP001501009">
    <property type="component" value="Unassembled WGS sequence"/>
</dbReference>
<keyword evidence="4" id="KW-1185">Reference proteome</keyword>
<dbReference type="Pfam" id="PF14016">
    <property type="entry name" value="DUF4232"/>
    <property type="match status" value="1"/>
</dbReference>
<proteinExistence type="predicted"/>